<proteinExistence type="predicted"/>
<dbReference type="EMBL" id="JACHOB010000003">
    <property type="protein sequence ID" value="MBB4659133.1"/>
    <property type="molecule type" value="Genomic_DNA"/>
</dbReference>
<dbReference type="RefSeq" id="WP_183817434.1">
    <property type="nucleotide sequence ID" value="NZ_JACHOB010000003.1"/>
</dbReference>
<name>A0A840I4E2_9PROT</name>
<feature type="region of interest" description="Disordered" evidence="1">
    <location>
        <begin position="32"/>
        <end position="103"/>
    </location>
</feature>
<accession>A0A840I4E2</accession>
<organism evidence="2 3">
    <name type="scientific">Parvularcula dongshanensis</name>
    <dbReference type="NCBI Taxonomy" id="1173995"/>
    <lineage>
        <taxon>Bacteria</taxon>
        <taxon>Pseudomonadati</taxon>
        <taxon>Pseudomonadota</taxon>
        <taxon>Alphaproteobacteria</taxon>
        <taxon>Parvularculales</taxon>
        <taxon>Parvularculaceae</taxon>
        <taxon>Parvularcula</taxon>
    </lineage>
</organism>
<dbReference type="Proteomes" id="UP000563524">
    <property type="component" value="Unassembled WGS sequence"/>
</dbReference>
<gene>
    <name evidence="2" type="ORF">GGQ59_001658</name>
</gene>
<evidence type="ECO:0000313" key="3">
    <source>
        <dbReference type="Proteomes" id="UP000563524"/>
    </source>
</evidence>
<dbReference type="AlphaFoldDB" id="A0A840I4E2"/>
<sequence>MGKVIAAIVVIAILIFGWMYFTDTDVEGGSLPDVDVEGGSMPDVDVRGPEVTTGTETVEVPTIGIDVPEDDADGEEDEIVDDEGLNAPDVDVDVDADVERNPD</sequence>
<feature type="compositionally biased region" description="Low complexity" evidence="1">
    <location>
        <begin position="49"/>
        <end position="62"/>
    </location>
</feature>
<evidence type="ECO:0000256" key="1">
    <source>
        <dbReference type="SAM" id="MobiDB-lite"/>
    </source>
</evidence>
<feature type="compositionally biased region" description="Acidic residues" evidence="1">
    <location>
        <begin position="67"/>
        <end position="96"/>
    </location>
</feature>
<evidence type="ECO:0000313" key="2">
    <source>
        <dbReference type="EMBL" id="MBB4659133.1"/>
    </source>
</evidence>
<comment type="caution">
    <text evidence="2">The sequence shown here is derived from an EMBL/GenBank/DDBJ whole genome shotgun (WGS) entry which is preliminary data.</text>
</comment>
<keyword evidence="3" id="KW-1185">Reference proteome</keyword>
<reference evidence="2 3" key="1">
    <citation type="submission" date="2020-08" db="EMBL/GenBank/DDBJ databases">
        <title>Genomic Encyclopedia of Type Strains, Phase IV (KMG-IV): sequencing the most valuable type-strain genomes for metagenomic binning, comparative biology and taxonomic classification.</title>
        <authorList>
            <person name="Goeker M."/>
        </authorList>
    </citation>
    <scope>NUCLEOTIDE SEQUENCE [LARGE SCALE GENOMIC DNA]</scope>
    <source>
        <strain evidence="2 3">DSM 102850</strain>
    </source>
</reference>
<protein>
    <submittedName>
        <fullName evidence="2">Uncharacterized protein</fullName>
    </submittedName>
</protein>